<comment type="similarity">
    <text evidence="9">Belongs to the protein kinase superfamily. Tyr protein kinase family. Insulin receptor subfamily.</text>
</comment>
<keyword evidence="9" id="KW-0597">Phosphoprotein</keyword>
<dbReference type="PROSITE" id="PS50011">
    <property type="entry name" value="PROTEIN_KINASE_DOM"/>
    <property type="match status" value="1"/>
</dbReference>
<evidence type="ECO:0000256" key="9">
    <source>
        <dbReference type="RuleBase" id="RU000312"/>
    </source>
</evidence>
<sequence>MYTEDNQEAAANARRQMMLFLDPCQESTANGSLYGGQSMSQIKEEMIRCNDEEILNKAGDGYVERHCRRNRPQGVRYTYVGSRIRKNIAPVSYVALTVRSSSDSLVVDVHTTNSFFLTPDAWIRIASGNRTIAVDGQLQTIRCVLEFAYRLNSAPHSSIVVTTEFLPSEEHIWKTVRSKTFREEKDYYTKRPRLGRFEAGHFTQPVRLRIECRSETSGGPQMVDNSTMTECQLGKIVWDEECTAGSSPLSTCELDSKLCDVPGHIWCMDDALCDINKDCPNGSDEDVCGEAAFVITSTKSSIVHGAGGGGPTTVSLDSTYIVVAAGGGGAYPKEYIDGAPNNPAGGLLHSKQPGSSERFPLNAGHGLSVSSPSSQLWTCGGFPNSGGVALPCDPAAGGGGGYYDACRLECPSRSTCFFPNLESADHMECLCQYGETVSPTGSCADSKQSDYKDVDVGESYWDQIASLPCLPWNEITIGREIGTGAFGTVHEGRTGDGKAFAVKTICMNKSTSAEAQREFAFEALFMHKFNHPNIVHLHWIQWDPPRLRIILELMEGGDLRSFLRDARPTQENLNPFDLSILDIVNISLDIARGCEELNRQKYIHRDLAARNCLLTERGPNRRAKIGDFGMARDIYENNYYRKGGRAKLPVRWMPPEAFLDGVVLWEISSFGMLPYFGVDNFDVMGLVTNGGRLDAPNTVPVELQEVMRNCWNTRPEERPSFSEIVAALELLAQREELAHQPICCLAPTSSALVSPVVCSAPMMPSPSISLADTPCTVVTALSPTTPDRTGFGISMTGVPYIPINTGALREVFAERSSTMQEQHNPGAVDDNIEDTIAKVKQALFGSIVPPTPPPRRPTTLPRLRNT</sequence>
<evidence type="ECO:0000259" key="11">
    <source>
        <dbReference type="PROSITE" id="PS50011"/>
    </source>
</evidence>
<dbReference type="GO" id="GO:0045664">
    <property type="term" value="P:regulation of neuron differentiation"/>
    <property type="evidence" value="ECO:0007669"/>
    <property type="project" value="TreeGrafter"/>
</dbReference>
<keyword evidence="6" id="KW-0829">Tyrosine-protein kinase</keyword>
<dbReference type="InterPro" id="IPR008266">
    <property type="entry name" value="Tyr_kinase_AS"/>
</dbReference>
<dbReference type="GO" id="GO:0005524">
    <property type="term" value="F:ATP binding"/>
    <property type="evidence" value="ECO:0007669"/>
    <property type="project" value="UniProtKB-UniRule"/>
</dbReference>
<proteinExistence type="inferred from homology"/>
<keyword evidence="13" id="KW-1185">Reference proteome</keyword>
<keyword evidence="9" id="KW-0472">Membrane</keyword>
<dbReference type="PRINTS" id="PR00109">
    <property type="entry name" value="TYRKINASE"/>
</dbReference>
<dbReference type="InterPro" id="IPR020635">
    <property type="entry name" value="Tyr_kinase_cat_dom"/>
</dbReference>
<dbReference type="PROSITE" id="PS00107">
    <property type="entry name" value="PROTEIN_KINASE_ATP"/>
    <property type="match status" value="1"/>
</dbReference>
<evidence type="ECO:0000256" key="5">
    <source>
        <dbReference type="ARBA" id="ARBA00022840"/>
    </source>
</evidence>
<dbReference type="Gene3D" id="1.10.510.10">
    <property type="entry name" value="Transferase(Phosphotransferase) domain 1"/>
    <property type="match status" value="1"/>
</dbReference>
<keyword evidence="4 12" id="KW-0418">Kinase</keyword>
<evidence type="ECO:0000256" key="7">
    <source>
        <dbReference type="ARBA" id="ARBA00051243"/>
    </source>
</evidence>
<keyword evidence="2" id="KW-0808">Transferase</keyword>
<comment type="subcellular location">
    <subcellularLocation>
        <location evidence="1">Membrane</location>
        <topology evidence="1">Single-pass membrane protein</topology>
    </subcellularLocation>
</comment>
<dbReference type="AlphaFoldDB" id="A0A0D6LCU6"/>
<evidence type="ECO:0000256" key="1">
    <source>
        <dbReference type="ARBA" id="ARBA00004167"/>
    </source>
</evidence>
<feature type="region of interest" description="Disordered" evidence="10">
    <location>
        <begin position="845"/>
        <end position="866"/>
    </location>
</feature>
<dbReference type="PANTHER" id="PTHR24416">
    <property type="entry name" value="TYROSINE-PROTEIN KINASE RECEPTOR"/>
    <property type="match status" value="1"/>
</dbReference>
<protein>
    <recommendedName>
        <fullName evidence="9">Tyrosine-protein kinase receptor</fullName>
        <ecNumber evidence="9">2.7.10.1</ecNumber>
    </recommendedName>
</protein>
<dbReference type="Pfam" id="PF07714">
    <property type="entry name" value="PK_Tyr_Ser-Thr"/>
    <property type="match status" value="1"/>
</dbReference>
<dbReference type="InterPro" id="IPR002011">
    <property type="entry name" value="Tyr_kinase_rcpt_2_CS"/>
</dbReference>
<dbReference type="SUPFAM" id="SSF56112">
    <property type="entry name" value="Protein kinase-like (PK-like)"/>
    <property type="match status" value="1"/>
</dbReference>
<keyword evidence="9" id="KW-0675">Receptor</keyword>
<dbReference type="InterPro" id="IPR000719">
    <property type="entry name" value="Prot_kinase_dom"/>
</dbReference>
<dbReference type="SMART" id="SM00219">
    <property type="entry name" value="TyrKc"/>
    <property type="match status" value="1"/>
</dbReference>
<dbReference type="EC" id="2.7.10.1" evidence="9"/>
<evidence type="ECO:0000256" key="8">
    <source>
        <dbReference type="PROSITE-ProRule" id="PRU10141"/>
    </source>
</evidence>
<dbReference type="GO" id="GO:0007169">
    <property type="term" value="P:cell surface receptor protein tyrosine kinase signaling pathway"/>
    <property type="evidence" value="ECO:0007669"/>
    <property type="project" value="InterPro"/>
</dbReference>
<dbReference type="GO" id="GO:0016020">
    <property type="term" value="C:membrane"/>
    <property type="evidence" value="ECO:0007669"/>
    <property type="project" value="UniProtKB-SubCell"/>
</dbReference>
<evidence type="ECO:0000256" key="2">
    <source>
        <dbReference type="ARBA" id="ARBA00022679"/>
    </source>
</evidence>
<dbReference type="InterPro" id="IPR017441">
    <property type="entry name" value="Protein_kinase_ATP_BS"/>
</dbReference>
<dbReference type="Proteomes" id="UP000054495">
    <property type="component" value="Unassembled WGS sequence"/>
</dbReference>
<feature type="binding site" evidence="8">
    <location>
        <position position="503"/>
    </location>
    <ligand>
        <name>ATP</name>
        <dbReference type="ChEBI" id="CHEBI:30616"/>
    </ligand>
</feature>
<evidence type="ECO:0000313" key="13">
    <source>
        <dbReference type="Proteomes" id="UP000054495"/>
    </source>
</evidence>
<name>A0A0D6LCU6_9BILA</name>
<feature type="domain" description="Protein kinase" evidence="11">
    <location>
        <begin position="475"/>
        <end position="731"/>
    </location>
</feature>
<evidence type="ECO:0000256" key="10">
    <source>
        <dbReference type="SAM" id="MobiDB-lite"/>
    </source>
</evidence>
<dbReference type="InterPro" id="IPR050122">
    <property type="entry name" value="RTK"/>
</dbReference>
<dbReference type="PROSITE" id="PS00239">
    <property type="entry name" value="RECEPTOR_TYR_KIN_II"/>
    <property type="match status" value="1"/>
</dbReference>
<evidence type="ECO:0000256" key="3">
    <source>
        <dbReference type="ARBA" id="ARBA00022741"/>
    </source>
</evidence>
<accession>A0A0D6LCU6</accession>
<feature type="compositionally biased region" description="Low complexity" evidence="10">
    <location>
        <begin position="857"/>
        <end position="866"/>
    </location>
</feature>
<evidence type="ECO:0000313" key="12">
    <source>
        <dbReference type="EMBL" id="EPB67671.1"/>
    </source>
</evidence>
<dbReference type="InterPro" id="IPR001245">
    <property type="entry name" value="Ser-Thr/Tyr_kinase_cat_dom"/>
</dbReference>
<evidence type="ECO:0000256" key="4">
    <source>
        <dbReference type="ARBA" id="ARBA00022777"/>
    </source>
</evidence>
<dbReference type="PANTHER" id="PTHR24416:SF604">
    <property type="entry name" value="RECEPTOR PROTEIN-TYROSINE KINASE"/>
    <property type="match status" value="1"/>
</dbReference>
<dbReference type="GO" id="GO:0004714">
    <property type="term" value="F:transmembrane receptor protein tyrosine kinase activity"/>
    <property type="evidence" value="ECO:0007669"/>
    <property type="project" value="UniProtKB-EC"/>
</dbReference>
<keyword evidence="9" id="KW-0812">Transmembrane</keyword>
<dbReference type="InterPro" id="IPR011009">
    <property type="entry name" value="Kinase-like_dom_sf"/>
</dbReference>
<comment type="catalytic activity">
    <reaction evidence="7 9">
        <text>L-tyrosyl-[protein] + ATP = O-phospho-L-tyrosyl-[protein] + ADP + H(+)</text>
        <dbReference type="Rhea" id="RHEA:10596"/>
        <dbReference type="Rhea" id="RHEA-COMP:10136"/>
        <dbReference type="Rhea" id="RHEA-COMP:20101"/>
        <dbReference type="ChEBI" id="CHEBI:15378"/>
        <dbReference type="ChEBI" id="CHEBI:30616"/>
        <dbReference type="ChEBI" id="CHEBI:46858"/>
        <dbReference type="ChEBI" id="CHEBI:61978"/>
        <dbReference type="ChEBI" id="CHEBI:456216"/>
        <dbReference type="EC" id="2.7.10.1"/>
    </reaction>
</comment>
<dbReference type="PROSITE" id="PS00109">
    <property type="entry name" value="PROTEIN_KINASE_TYR"/>
    <property type="match status" value="1"/>
</dbReference>
<organism evidence="12 13">
    <name type="scientific">Ancylostoma ceylanicum</name>
    <dbReference type="NCBI Taxonomy" id="53326"/>
    <lineage>
        <taxon>Eukaryota</taxon>
        <taxon>Metazoa</taxon>
        <taxon>Ecdysozoa</taxon>
        <taxon>Nematoda</taxon>
        <taxon>Chromadorea</taxon>
        <taxon>Rhabditida</taxon>
        <taxon>Rhabditina</taxon>
        <taxon>Rhabditomorpha</taxon>
        <taxon>Strongyloidea</taxon>
        <taxon>Ancylostomatidae</taxon>
        <taxon>Ancylostomatinae</taxon>
        <taxon>Ancylostoma</taxon>
    </lineage>
</organism>
<reference evidence="12 13" key="1">
    <citation type="submission" date="2013-05" db="EMBL/GenBank/DDBJ databases">
        <title>Draft genome of the parasitic nematode Anyclostoma ceylanicum.</title>
        <authorList>
            <person name="Mitreva M."/>
        </authorList>
    </citation>
    <scope>NUCLEOTIDE SEQUENCE [LARGE SCALE GENOMIC DNA]</scope>
</reference>
<keyword evidence="5 8" id="KW-0067">ATP-binding</keyword>
<gene>
    <name evidence="12" type="ORF">ANCCEY_13237</name>
</gene>
<keyword evidence="3 8" id="KW-0547">Nucleotide-binding</keyword>
<evidence type="ECO:0000256" key="6">
    <source>
        <dbReference type="ARBA" id="ARBA00023137"/>
    </source>
</evidence>
<dbReference type="EMBL" id="KE125606">
    <property type="protein sequence ID" value="EPB67671.1"/>
    <property type="molecule type" value="Genomic_DNA"/>
</dbReference>